<dbReference type="Proteomes" id="UP000190637">
    <property type="component" value="Unassembled WGS sequence"/>
</dbReference>
<dbReference type="PANTHER" id="PTHR40446">
    <property type="entry name" value="N-ACETYLGLUCOSAMINE-1-PHOSPHODIESTER ALPHA-N-ACETYLGLUCOSAMINIDASE"/>
    <property type="match status" value="1"/>
</dbReference>
<name>A0A1T4M839_9ACTN</name>
<dbReference type="Pfam" id="PF09992">
    <property type="entry name" value="NAGPA"/>
    <property type="match status" value="1"/>
</dbReference>
<organism evidence="3 4">
    <name type="scientific">Marinactinospora thermotolerans DSM 45154</name>
    <dbReference type="NCBI Taxonomy" id="1122192"/>
    <lineage>
        <taxon>Bacteria</taxon>
        <taxon>Bacillati</taxon>
        <taxon>Actinomycetota</taxon>
        <taxon>Actinomycetes</taxon>
        <taxon>Streptosporangiales</taxon>
        <taxon>Nocardiopsidaceae</taxon>
        <taxon>Marinactinospora</taxon>
    </lineage>
</organism>
<evidence type="ECO:0000313" key="4">
    <source>
        <dbReference type="Proteomes" id="UP000190637"/>
    </source>
</evidence>
<dbReference type="STRING" id="1122192.SAMN02745673_00986"/>
<dbReference type="AlphaFoldDB" id="A0A1T4M839"/>
<evidence type="ECO:0000313" key="3">
    <source>
        <dbReference type="EMBL" id="SJZ63065.1"/>
    </source>
</evidence>
<reference evidence="3 4" key="1">
    <citation type="submission" date="2017-02" db="EMBL/GenBank/DDBJ databases">
        <authorList>
            <person name="Peterson S.W."/>
        </authorList>
    </citation>
    <scope>NUCLEOTIDE SEQUENCE [LARGE SCALE GENOMIC DNA]</scope>
    <source>
        <strain evidence="3 4">DSM 45154</strain>
    </source>
</reference>
<feature type="region of interest" description="Disordered" evidence="1">
    <location>
        <begin position="374"/>
        <end position="409"/>
    </location>
</feature>
<dbReference type="InterPro" id="IPR018711">
    <property type="entry name" value="NAGPA"/>
</dbReference>
<evidence type="ECO:0000256" key="1">
    <source>
        <dbReference type="SAM" id="MobiDB-lite"/>
    </source>
</evidence>
<feature type="domain" description="Phosphodiester glycosidase" evidence="2">
    <location>
        <begin position="234"/>
        <end position="403"/>
    </location>
</feature>
<dbReference type="PANTHER" id="PTHR40446:SF2">
    <property type="entry name" value="N-ACETYLGLUCOSAMINE-1-PHOSPHODIESTER ALPHA-N-ACETYLGLUCOSAMINIDASE"/>
    <property type="match status" value="1"/>
</dbReference>
<gene>
    <name evidence="3" type="ORF">SAMN02745673_00986</name>
</gene>
<sequence length="754" mass="76435">MAPQGNGRPRSALAAAGPAAPPLMSAPMAGTEVRVSVRASLCLAVALLSPAALLAPVAPAMAAPVETVRRQPVAPGVELVSSEVGSGAHRQRFTMLRVDLSAGPRLGYLDGGRVAGTGSLHARATAAGAVAAVNGDFFDIGGSDAPLGAAARGGEVVKSPSPGHGHAVLVAPEGRGRIGPVSFSGAAVSSSTALGVDRLNAHEIPVDGLGVFTPAWGEHPRGDTVPGAGRVREVLVEDGVVTHSGEAAGAGTVPEGGTVLLGRGEAADRLGGLRPGDRVEVDYTLTAEGVRPHLAIGGRHVLLRDGVVADIADTSRHPRTAIGFSADGRRMYAIVADGRYTGSPGATLREMGERMRAAGADDALELDGGGSAALLARSPGDTGLRRHNRTGEEERPVPNGLAVHAPRGDGRASGLWVRPRIDPLVPARTGAPVHADPHRVFSGLLRRLEAVPHDAAYGPVEAAGRRPATEWDATSGRVSAGAFTAGPPGSARVSARAAGVEGAVTLEVLPPPQLLEAAPASLALPDPANPAVLALTGVAPDGTRAPIEPEDVTVDVDPELLRVVSRADGTFAVTATVAAATTSIGFEAAGRRVSVPVRVGTTERELASFDDAASWSAEAVRATASVAAVAGRDGTGLALDYDFTGSTGTRAAYALAPSPLPLGGHATRLWAWVRGDGMGARLAATVIGADGRRVSLHGPTVDWTGWRRAEIPVGDAVAHPAEVERLYLVETRSAIGYRGGVVLDGLGATVTLGE</sequence>
<accession>A0A1T4M839</accession>
<evidence type="ECO:0000259" key="2">
    <source>
        <dbReference type="Pfam" id="PF09992"/>
    </source>
</evidence>
<proteinExistence type="predicted"/>
<dbReference type="EMBL" id="FUWS01000002">
    <property type="protein sequence ID" value="SJZ63065.1"/>
    <property type="molecule type" value="Genomic_DNA"/>
</dbReference>
<keyword evidence="4" id="KW-1185">Reference proteome</keyword>
<protein>
    <recommendedName>
        <fullName evidence="2">Phosphodiester glycosidase domain-containing protein</fullName>
    </recommendedName>
</protein>